<dbReference type="OrthoDB" id="270759at2"/>
<accession>A0A5C6EBB9</accession>
<organism evidence="2 3">
    <name type="scientific">Novipirellula aureliae</name>
    <dbReference type="NCBI Taxonomy" id="2527966"/>
    <lineage>
        <taxon>Bacteria</taxon>
        <taxon>Pseudomonadati</taxon>
        <taxon>Planctomycetota</taxon>
        <taxon>Planctomycetia</taxon>
        <taxon>Pirellulales</taxon>
        <taxon>Pirellulaceae</taxon>
        <taxon>Novipirellula</taxon>
    </lineage>
</organism>
<evidence type="ECO:0000256" key="1">
    <source>
        <dbReference type="SAM" id="Phobius"/>
    </source>
</evidence>
<dbReference type="RefSeq" id="WP_146598602.1">
    <property type="nucleotide sequence ID" value="NZ_SJPY01000001.1"/>
</dbReference>
<evidence type="ECO:0000313" key="2">
    <source>
        <dbReference type="EMBL" id="TWU46000.1"/>
    </source>
</evidence>
<feature type="transmembrane region" description="Helical" evidence="1">
    <location>
        <begin position="37"/>
        <end position="63"/>
    </location>
</feature>
<keyword evidence="1" id="KW-0472">Membrane</keyword>
<feature type="transmembrane region" description="Helical" evidence="1">
    <location>
        <begin position="83"/>
        <end position="111"/>
    </location>
</feature>
<keyword evidence="1" id="KW-1133">Transmembrane helix</keyword>
<evidence type="ECO:0000313" key="3">
    <source>
        <dbReference type="Proteomes" id="UP000315471"/>
    </source>
</evidence>
<proteinExistence type="predicted"/>
<dbReference type="Proteomes" id="UP000315471">
    <property type="component" value="Unassembled WGS sequence"/>
</dbReference>
<reference evidence="2 3" key="1">
    <citation type="submission" date="2019-02" db="EMBL/GenBank/DDBJ databases">
        <title>Deep-cultivation of Planctomycetes and their phenomic and genomic characterization uncovers novel biology.</title>
        <authorList>
            <person name="Wiegand S."/>
            <person name="Jogler M."/>
            <person name="Boedeker C."/>
            <person name="Pinto D."/>
            <person name="Vollmers J."/>
            <person name="Rivas-Marin E."/>
            <person name="Kohn T."/>
            <person name="Peeters S.H."/>
            <person name="Heuer A."/>
            <person name="Rast P."/>
            <person name="Oberbeckmann S."/>
            <person name="Bunk B."/>
            <person name="Jeske O."/>
            <person name="Meyerdierks A."/>
            <person name="Storesund J.E."/>
            <person name="Kallscheuer N."/>
            <person name="Luecker S."/>
            <person name="Lage O.M."/>
            <person name="Pohl T."/>
            <person name="Merkel B.J."/>
            <person name="Hornburger P."/>
            <person name="Mueller R.-W."/>
            <person name="Bruemmer F."/>
            <person name="Labrenz M."/>
            <person name="Spormann A.M."/>
            <person name="Op Den Camp H."/>
            <person name="Overmann J."/>
            <person name="Amann R."/>
            <person name="Jetten M.S.M."/>
            <person name="Mascher T."/>
            <person name="Medema M.H."/>
            <person name="Devos D.P."/>
            <person name="Kaster A.-K."/>
            <person name="Ovreas L."/>
            <person name="Rohde M."/>
            <person name="Galperin M.Y."/>
            <person name="Jogler C."/>
        </authorList>
    </citation>
    <scope>NUCLEOTIDE SEQUENCE [LARGE SCALE GENOMIC DNA]</scope>
    <source>
        <strain evidence="2 3">Q31b</strain>
    </source>
</reference>
<feature type="transmembrane region" description="Helical" evidence="1">
    <location>
        <begin position="131"/>
        <end position="151"/>
    </location>
</feature>
<keyword evidence="3" id="KW-1185">Reference proteome</keyword>
<keyword evidence="1" id="KW-0812">Transmembrane</keyword>
<feature type="transmembrane region" description="Helical" evidence="1">
    <location>
        <begin position="157"/>
        <end position="179"/>
    </location>
</feature>
<sequence length="215" mass="22981">MPSAPQPNPYAPSAIIEEEEKAIEPRRDAVRISNYTVGFNTIFVVILSGGLFGMVLACFVFGSELLFRAAGFTDPSLFEALLSILYFAAIAFGFGMVTAAFAAVPMVPACLWMYSASEQKGKSWTPSSIRIFGSISGAVSGYACVAVPALFSGFGMGVLFGFVPAMFAAISVPIMLAPLAKRCRIALEKEESERRQEPMAASVADTQVAIECFKN</sequence>
<protein>
    <submittedName>
        <fullName evidence="2">Uncharacterized protein</fullName>
    </submittedName>
</protein>
<dbReference type="AlphaFoldDB" id="A0A5C6EBB9"/>
<dbReference type="EMBL" id="SJPY01000001">
    <property type="protein sequence ID" value="TWU46000.1"/>
    <property type="molecule type" value="Genomic_DNA"/>
</dbReference>
<name>A0A5C6EBB9_9BACT</name>
<comment type="caution">
    <text evidence="2">The sequence shown here is derived from an EMBL/GenBank/DDBJ whole genome shotgun (WGS) entry which is preliminary data.</text>
</comment>
<gene>
    <name evidence="2" type="ORF">Q31b_11780</name>
</gene>